<dbReference type="PANTHER" id="PTHR34075">
    <property type="entry name" value="BLR3430 PROTEIN"/>
    <property type="match status" value="1"/>
</dbReference>
<dbReference type="Proteomes" id="UP000282515">
    <property type="component" value="Unassembled WGS sequence"/>
</dbReference>
<evidence type="ECO:0000259" key="1">
    <source>
        <dbReference type="Pfam" id="PF01796"/>
    </source>
</evidence>
<dbReference type="GO" id="GO:0016746">
    <property type="term" value="F:acyltransferase activity"/>
    <property type="evidence" value="ECO:0007669"/>
    <property type="project" value="InterPro"/>
</dbReference>
<dbReference type="Gene3D" id="3.40.47.10">
    <property type="match status" value="1"/>
</dbReference>
<reference evidence="3 4" key="1">
    <citation type="submission" date="2018-10" db="EMBL/GenBank/DDBJ databases">
        <title>Aeromicrobium sp. 9W16Y-2 whole genome shotgun sequence.</title>
        <authorList>
            <person name="Li F."/>
        </authorList>
    </citation>
    <scope>NUCLEOTIDE SEQUENCE [LARGE SCALE GENOMIC DNA]</scope>
    <source>
        <strain evidence="3 4">9W16Y-2</strain>
    </source>
</reference>
<evidence type="ECO:0000313" key="4">
    <source>
        <dbReference type="Proteomes" id="UP000282515"/>
    </source>
</evidence>
<organism evidence="3 4">
    <name type="scientific">Aeromicrobium phragmitis</name>
    <dbReference type="NCBI Taxonomy" id="2478914"/>
    <lineage>
        <taxon>Bacteria</taxon>
        <taxon>Bacillati</taxon>
        <taxon>Actinomycetota</taxon>
        <taxon>Actinomycetes</taxon>
        <taxon>Propionibacteriales</taxon>
        <taxon>Nocardioidaceae</taxon>
        <taxon>Aeromicrobium</taxon>
    </lineage>
</organism>
<dbReference type="RefSeq" id="WP_121793006.1">
    <property type="nucleotide sequence ID" value="NZ_RDBF01000001.1"/>
</dbReference>
<dbReference type="InterPro" id="IPR002878">
    <property type="entry name" value="ChsH2_C"/>
</dbReference>
<gene>
    <name evidence="3" type="ORF">D9V41_00960</name>
</gene>
<dbReference type="InterPro" id="IPR022002">
    <property type="entry name" value="ChsH2_Znr"/>
</dbReference>
<dbReference type="OrthoDB" id="8771453at2"/>
<feature type="domain" description="ChsH2 rubredoxin-like zinc ribbon" evidence="2">
    <location>
        <begin position="360"/>
        <end position="383"/>
    </location>
</feature>
<evidence type="ECO:0000259" key="2">
    <source>
        <dbReference type="Pfam" id="PF12172"/>
    </source>
</evidence>
<dbReference type="InterPro" id="IPR016039">
    <property type="entry name" value="Thiolase-like"/>
</dbReference>
<proteinExistence type="predicted"/>
<dbReference type="Pfam" id="PF12172">
    <property type="entry name" value="zf-ChsH2"/>
    <property type="match status" value="1"/>
</dbReference>
<dbReference type="Pfam" id="PF01796">
    <property type="entry name" value="OB_ChsH2_C"/>
    <property type="match status" value="1"/>
</dbReference>
<evidence type="ECO:0000313" key="3">
    <source>
        <dbReference type="EMBL" id="RLV57601.1"/>
    </source>
</evidence>
<dbReference type="SUPFAM" id="SSF53901">
    <property type="entry name" value="Thiolase-like"/>
    <property type="match status" value="1"/>
</dbReference>
<keyword evidence="4" id="KW-1185">Reference proteome</keyword>
<dbReference type="EMBL" id="RDBF01000001">
    <property type="protein sequence ID" value="RLV57601.1"/>
    <property type="molecule type" value="Genomic_DNA"/>
</dbReference>
<feature type="domain" description="ChsH2 C-terminal OB-fold" evidence="1">
    <location>
        <begin position="396"/>
        <end position="452"/>
    </location>
</feature>
<comment type="caution">
    <text evidence="3">The sequence shown here is derived from an EMBL/GenBank/DDBJ whole genome shotgun (WGS) entry which is preliminary data.</text>
</comment>
<dbReference type="CDD" id="cd00827">
    <property type="entry name" value="init_cond_enzymes"/>
    <property type="match status" value="1"/>
</dbReference>
<protein>
    <submittedName>
        <fullName evidence="3">Hydroxymethylglutaryl-CoA synthase family protein</fullName>
    </submittedName>
</protein>
<accession>A0A3L8PQF7</accession>
<sequence length="484" mass="51893">MADHRTLANAGVTGYSRYVPVWRLTHASARRAWGTAGARGTRAVAGHDEDPTSMAVEAARRCVRHSAPPEVLYFATATPVYLEKSSATTVHAALGLPSSTAALDCSGATRSGMAALRAAWSEAVAGRRALAVAADVRSGAPGSRDEWAGGDVAAAVEFGGEEILARVLATGSSSLEVLDRWRAPQARHGRSWDERASEQLYVDAAMEAIDIALGAAGLSLGDIAWIGVAGLHQRARSAVTRRLCEAGARAIDDREHELGTPGCAQPAHLVGRGLDGAEAGERLLIVSLADGADTMILEATPDLDRWRRRDRPESPPALEVSYERFLVWRGELQLDAARRPDPDAPAPSPAARNREWKFALTGSRCEDCGTVHLPPGRVCVRCSAVDRMTSHSVRDREGVVVTFQLDYLNASQNPPSMPVVVDFEGGGRLLCELTDADPAAVRIGDRVRMSFRRMSVSPEGVQNYFWKARPVGAAKESWEEGTHA</sequence>
<dbReference type="SUPFAM" id="SSF50249">
    <property type="entry name" value="Nucleic acid-binding proteins"/>
    <property type="match status" value="1"/>
</dbReference>
<dbReference type="PANTHER" id="PTHR34075:SF5">
    <property type="entry name" value="BLR3430 PROTEIN"/>
    <property type="match status" value="1"/>
</dbReference>
<name>A0A3L8PQF7_9ACTN</name>
<dbReference type="InterPro" id="IPR052513">
    <property type="entry name" value="Thioester_dehydratase-like"/>
</dbReference>
<dbReference type="InterPro" id="IPR012340">
    <property type="entry name" value="NA-bd_OB-fold"/>
</dbReference>
<dbReference type="AlphaFoldDB" id="A0A3L8PQF7"/>